<keyword evidence="7 13" id="KW-0378">Hydrolase</keyword>
<dbReference type="STRING" id="999630.TUZN_1991"/>
<evidence type="ECO:0000256" key="5">
    <source>
        <dbReference type="ARBA" id="ARBA00022722"/>
    </source>
</evidence>
<dbReference type="InterPro" id="IPR011604">
    <property type="entry name" value="PDDEXK-like_dom_sf"/>
</dbReference>
<comment type="cofactor">
    <cofactor evidence="13">
        <name>Mg(2+)</name>
        <dbReference type="ChEBI" id="CHEBI:18420"/>
    </cofactor>
    <cofactor evidence="13">
        <name>Mn(2+)</name>
        <dbReference type="ChEBI" id="CHEBI:29035"/>
    </cofactor>
    <text evidence="13">Mg(2+) or Mn(2+) required for ssDNA cleavage activity.</text>
</comment>
<dbReference type="InterPro" id="IPR013343">
    <property type="entry name" value="CRISPR-assoc_prot_Cas4"/>
</dbReference>
<dbReference type="OrthoDB" id="24369at2157"/>
<dbReference type="Gene3D" id="3.90.320.10">
    <property type="match status" value="1"/>
</dbReference>
<dbReference type="GeneID" id="10361502"/>
<evidence type="ECO:0000313" key="16">
    <source>
        <dbReference type="Proteomes" id="UP000008138"/>
    </source>
</evidence>
<dbReference type="PANTHER" id="PTHR36531">
    <property type="entry name" value="CRISPR-ASSOCIATED EXONUCLEASE CAS4"/>
    <property type="match status" value="1"/>
</dbReference>
<dbReference type="HOGENOM" id="CLU_1507438_0_0_2"/>
<proteinExistence type="inferred from homology"/>
<name>F2L4U5_THEU7</name>
<protein>
    <recommendedName>
        <fullName evidence="4 13">CRISPR-associated exonuclease Cas4</fullName>
        <ecNumber evidence="3 13">3.1.12.1</ecNumber>
    </recommendedName>
</protein>
<evidence type="ECO:0000313" key="15">
    <source>
        <dbReference type="EMBL" id="AEA13449.1"/>
    </source>
</evidence>
<evidence type="ECO:0000256" key="3">
    <source>
        <dbReference type="ARBA" id="ARBA00012768"/>
    </source>
</evidence>
<evidence type="ECO:0000256" key="10">
    <source>
        <dbReference type="ARBA" id="ARBA00023014"/>
    </source>
</evidence>
<keyword evidence="5 13" id="KW-0540">Nuclease</keyword>
<dbReference type="GO" id="GO:0051536">
    <property type="term" value="F:iron-sulfur cluster binding"/>
    <property type="evidence" value="ECO:0007669"/>
    <property type="project" value="UniProtKB-KW"/>
</dbReference>
<dbReference type="Proteomes" id="UP000008138">
    <property type="component" value="Chromosome"/>
</dbReference>
<dbReference type="Pfam" id="PF01930">
    <property type="entry name" value="Cas_Cas4"/>
    <property type="match status" value="1"/>
</dbReference>
<comment type="similarity">
    <text evidence="2 13">Belongs to the CRISPR-associated exonuclease Cas4 family.</text>
</comment>
<comment type="cofactor">
    <cofactor evidence="13">
        <name>iron-sulfur cluster</name>
        <dbReference type="ChEBI" id="CHEBI:30408"/>
    </cofactor>
</comment>
<evidence type="ECO:0000256" key="9">
    <source>
        <dbReference type="ARBA" id="ARBA00023004"/>
    </source>
</evidence>
<dbReference type="EMBL" id="CP002590">
    <property type="protein sequence ID" value="AEA13449.1"/>
    <property type="molecule type" value="Genomic_DNA"/>
</dbReference>
<accession>F2L4U5</accession>
<keyword evidence="16" id="KW-1185">Reference proteome</keyword>
<reference evidence="15 16" key="1">
    <citation type="journal article" date="2011" name="J. Bacteriol.">
        <title>Complete genome sequence of the thermoacidophilic crenarchaeon Thermoproteus uzoniensis 768-20.</title>
        <authorList>
            <person name="Mardanov A.V."/>
            <person name="Gumerov V.M."/>
            <person name="Beletsky A.V."/>
            <person name="Prokofeva M.I."/>
            <person name="Bonch-Osmolovskaya E.A."/>
            <person name="Ravin N.V."/>
            <person name="Skryabin K.G."/>
        </authorList>
    </citation>
    <scope>NUCLEOTIDE SEQUENCE [LARGE SCALE GENOMIC DNA]</scope>
    <source>
        <strain evidence="15 16">768-20</strain>
    </source>
</reference>
<evidence type="ECO:0000256" key="2">
    <source>
        <dbReference type="ARBA" id="ARBA00009189"/>
    </source>
</evidence>
<reference key="2">
    <citation type="submission" date="2011-03" db="EMBL/GenBank/DDBJ databases">
        <title>Complete genome sequence of the thermoacidophilic crenarchaeon Thermoproteus uzoniensis 768-20.</title>
        <authorList>
            <person name="Mardanov A.V."/>
            <person name="Gumerov V.M."/>
            <person name="Beletsky A.V."/>
            <person name="Prokofeva M.I."/>
            <person name="Bonch-Osmolovskaya E.A."/>
            <person name="Ravin N.V."/>
            <person name="Skryabin K.G."/>
        </authorList>
    </citation>
    <scope>NUCLEOTIDE SEQUENCE</scope>
    <source>
        <strain>768-20</strain>
    </source>
</reference>
<comment type="function">
    <text evidence="13">CRISPR (clustered regularly interspaced short palindromic repeat) is an adaptive immune system that provides protection against mobile genetic elements (viruses, transposable elements and conjugative plasmids). CRISPR clusters contain sequences complementary to antecedent mobile elements and target invading nucleic acids. CRISPR clusters are transcribed and processed into CRISPR RNA (crRNA).</text>
</comment>
<keyword evidence="10 13" id="KW-0411">Iron-sulfur</keyword>
<dbReference type="PANTHER" id="PTHR36531:SF2">
    <property type="entry name" value="CRISPR-ASSOCIATED EXONUCLEASE CAS4"/>
    <property type="match status" value="1"/>
</dbReference>
<dbReference type="AlphaFoldDB" id="F2L4U5"/>
<dbReference type="GO" id="GO:0051607">
    <property type="term" value="P:defense response to virus"/>
    <property type="evidence" value="ECO:0007669"/>
    <property type="project" value="UniProtKB-KW"/>
</dbReference>
<organism evidence="15 16">
    <name type="scientific">Thermoproteus uzoniensis (strain 768-20)</name>
    <dbReference type="NCBI Taxonomy" id="999630"/>
    <lineage>
        <taxon>Archaea</taxon>
        <taxon>Thermoproteota</taxon>
        <taxon>Thermoprotei</taxon>
        <taxon>Thermoproteales</taxon>
        <taxon>Thermoproteaceae</taxon>
        <taxon>Thermoproteus</taxon>
    </lineage>
</organism>
<evidence type="ECO:0000256" key="7">
    <source>
        <dbReference type="ARBA" id="ARBA00022801"/>
    </source>
</evidence>
<keyword evidence="9 13" id="KW-0408">Iron</keyword>
<dbReference type="eggNOG" id="arCOG00790">
    <property type="taxonomic scope" value="Archaea"/>
</dbReference>
<keyword evidence="11 13" id="KW-0051">Antiviral defense</keyword>
<evidence type="ECO:0000259" key="14">
    <source>
        <dbReference type="Pfam" id="PF01930"/>
    </source>
</evidence>
<feature type="domain" description="DUF83" evidence="14">
    <location>
        <begin position="54"/>
        <end position="212"/>
    </location>
</feature>
<dbReference type="KEGG" id="tuz:TUZN_1991"/>
<dbReference type="EC" id="3.1.12.1" evidence="3 13"/>
<evidence type="ECO:0000256" key="12">
    <source>
        <dbReference type="ARBA" id="ARBA00023211"/>
    </source>
</evidence>
<keyword evidence="12 13" id="KW-0464">Manganese</keyword>
<dbReference type="GO" id="GO:0004527">
    <property type="term" value="F:exonuclease activity"/>
    <property type="evidence" value="ECO:0007669"/>
    <property type="project" value="UniProtKB-KW"/>
</dbReference>
<evidence type="ECO:0000256" key="13">
    <source>
        <dbReference type="RuleBase" id="RU365022"/>
    </source>
</evidence>
<evidence type="ECO:0000256" key="4">
    <source>
        <dbReference type="ARBA" id="ARBA00020049"/>
    </source>
</evidence>
<dbReference type="InterPro" id="IPR051827">
    <property type="entry name" value="Cas4_exonuclease"/>
</dbReference>
<keyword evidence="8 13" id="KW-0269">Exonuclease</keyword>
<evidence type="ECO:0000256" key="11">
    <source>
        <dbReference type="ARBA" id="ARBA00023118"/>
    </source>
</evidence>
<evidence type="ECO:0000256" key="6">
    <source>
        <dbReference type="ARBA" id="ARBA00022723"/>
    </source>
</evidence>
<dbReference type="InterPro" id="IPR022765">
    <property type="entry name" value="Dna2/Cas4_DUF83"/>
</dbReference>
<gene>
    <name evidence="15" type="ordered locus">TUZN_1991</name>
</gene>
<dbReference type="RefSeq" id="WP_013680784.1">
    <property type="nucleotide sequence ID" value="NC_015315.1"/>
</dbReference>
<sequence length="216" mass="25452">MLIPPPLCKVVKCDDLEQLTLDEALRELRKTDEVEILRPNIYAVKYDFGKITPSMINDYEYCPRLLWIQAKLGKKLLTRRSLIALIRGRLLHERYERILSAMEDVLTEYKIELGDMVGVIDLVFRRNEKMIPVEIKSGAMTRESHVKQLQIYIELLRTDFGYLVYRNKVERIERNPEATKILEDIRRVLRSPEPPPVDRGRCRSCPFRSICNIYSK</sequence>
<evidence type="ECO:0000256" key="8">
    <source>
        <dbReference type="ARBA" id="ARBA00022839"/>
    </source>
</evidence>
<dbReference type="NCBIfam" id="TIGR00372">
    <property type="entry name" value="cas4"/>
    <property type="match status" value="1"/>
</dbReference>
<dbReference type="GO" id="GO:0046872">
    <property type="term" value="F:metal ion binding"/>
    <property type="evidence" value="ECO:0007669"/>
    <property type="project" value="UniProtKB-KW"/>
</dbReference>
<keyword evidence="6 13" id="KW-0479">Metal-binding</keyword>
<comment type="cofactor">
    <cofactor evidence="1">
        <name>Mn(2+)</name>
        <dbReference type="ChEBI" id="CHEBI:29035"/>
    </cofactor>
</comment>
<evidence type="ECO:0000256" key="1">
    <source>
        <dbReference type="ARBA" id="ARBA00001936"/>
    </source>
</evidence>